<comment type="caution">
    <text evidence="1">The sequence shown here is derived from an EMBL/GenBank/DDBJ whole genome shotgun (WGS) entry which is preliminary data.</text>
</comment>
<evidence type="ECO:0000313" key="2">
    <source>
        <dbReference type="EMBL" id="CAD6493945.1"/>
    </source>
</evidence>
<evidence type="ECO:0000313" key="1">
    <source>
        <dbReference type="EMBL" id="CAD6491380.1"/>
    </source>
</evidence>
<accession>A0A811T6T4</accession>
<organism evidence="1 3">
    <name type="scientific">Candidatus Argoarchaeum ethanivorans</name>
    <dbReference type="NCBI Taxonomy" id="2608793"/>
    <lineage>
        <taxon>Archaea</taxon>
        <taxon>Methanobacteriati</taxon>
        <taxon>Methanobacteriota</taxon>
        <taxon>Stenosarchaea group</taxon>
        <taxon>Methanomicrobia</taxon>
        <taxon>Methanosarcinales</taxon>
        <taxon>Methanosarcinales incertae sedis</taxon>
        <taxon>GOM Arc I cluster</taxon>
        <taxon>Candidatus Argoarchaeum</taxon>
    </lineage>
</organism>
<protein>
    <submittedName>
        <fullName evidence="1">Uncharacterized protein</fullName>
    </submittedName>
</protein>
<name>A0A811T6T4_9EURY</name>
<proteinExistence type="predicted"/>
<sequence length="85" mass="9473">MPVSKRLTQLLDNMAPPERAEVETFAAFVVARRSLGNLSVLTDEISTQELMRLVMNSGSFDWLDASCEDVYSSEDGEAVEWLSES</sequence>
<dbReference type="AlphaFoldDB" id="A0A811T6T4"/>
<evidence type="ECO:0000313" key="3">
    <source>
        <dbReference type="Proteomes" id="UP000610373"/>
    </source>
</evidence>
<dbReference type="Proteomes" id="UP000610373">
    <property type="component" value="Unassembled WGS sequence"/>
</dbReference>
<reference evidence="1" key="1">
    <citation type="submission" date="2020-10" db="EMBL/GenBank/DDBJ databases">
        <authorList>
            <person name="Hahn C.J."/>
            <person name="Laso-Perez R."/>
            <person name="Vulcano F."/>
            <person name="Vaziourakis K.-M."/>
            <person name="Stokke R."/>
            <person name="Steen I.H."/>
            <person name="Teske A."/>
            <person name="Boetius A."/>
            <person name="Liebeke M."/>
            <person name="Amann R."/>
            <person name="Knittel K."/>
        </authorList>
    </citation>
    <scope>NUCLEOTIDE SEQUENCE</scope>
    <source>
        <strain evidence="1">Gfbio:e3339647-f889-4370-9287-4fb5cb688e4c:AG392O15_GoMArc1</strain>
    </source>
</reference>
<dbReference type="EMBL" id="CAJHIO010000004">
    <property type="protein sequence ID" value="CAD6491380.1"/>
    <property type="molecule type" value="Genomic_DNA"/>
</dbReference>
<gene>
    <name evidence="1" type="ORF">CHKLHMKO_00112</name>
    <name evidence="2" type="ORF">CHKLHMKO_00587</name>
</gene>
<dbReference type="EMBL" id="CAJHIO010000050">
    <property type="protein sequence ID" value="CAD6493945.1"/>
    <property type="molecule type" value="Genomic_DNA"/>
</dbReference>